<dbReference type="RefSeq" id="WP_305105794.1">
    <property type="nucleotide sequence ID" value="NZ_JAUTWS010000022.1"/>
</dbReference>
<organism evidence="4 5">
    <name type="scientific">Paracraurococcus lichenis</name>
    <dbReference type="NCBI Taxonomy" id="3064888"/>
    <lineage>
        <taxon>Bacteria</taxon>
        <taxon>Pseudomonadati</taxon>
        <taxon>Pseudomonadota</taxon>
        <taxon>Alphaproteobacteria</taxon>
        <taxon>Acetobacterales</taxon>
        <taxon>Roseomonadaceae</taxon>
        <taxon>Paracraurococcus</taxon>
    </lineage>
</organism>
<dbReference type="Proteomes" id="UP001243009">
    <property type="component" value="Unassembled WGS sequence"/>
</dbReference>
<proteinExistence type="predicted"/>
<reference evidence="4 5" key="1">
    <citation type="submission" date="2023-08" db="EMBL/GenBank/DDBJ databases">
        <title>The draft genome sequence of Paracraurococcus sp. LOR1-02.</title>
        <authorList>
            <person name="Kingkaew E."/>
            <person name="Tanasupawat S."/>
        </authorList>
    </citation>
    <scope>NUCLEOTIDE SEQUENCE [LARGE SCALE GENOMIC DNA]</scope>
    <source>
        <strain evidence="4 5">LOR1-02</strain>
    </source>
</reference>
<sequence>MISAADENGLTDMASALRAVAAPLERDFAEVGGRLARSDQLLGKVIARSESLVDELGGTALADATRGLRSVAEQVPQLACALRERQQTIRRLESLVTNVRQHASQMANTIRTIGILAINARISAAGRGVINTEFAVFTNEVFRIFEASRSSLEGFGRDLAGFSSLVLESAASQSARTGPEAGAVDSIPRTLGDDAAAISQRCAAGAVTSQAIRQRSTLVQEKVSSAVMALQIGDTTRQRVEHVAEAMEATQGLLSGPVPPVEVAPAQRGMVLALAGRLEVALLNEAADDFEAESRRVSQALRGLAADAEDICRIGAGALGAAGEDVSLFLGKIEASVGEAAELLQHFQTAYEDSETLAASVAQAVAKLVAQIRTVSVLEAELRLMGLNMVLKSNRLGDAGRVFRVVAQELRACADQTTVSAADIRDGLTEMERAAAALAPSAGAANPGIAEVARTLKHSMASLAATTGAVTSMLTELRLDSEALGEALSEAAERIEGTGIAAVMRQTAARTGVLAAGPMPHGEELEEIRNILTLTLPAKYTMASERETHRRLLGGAAPALPEPEPAGSLEDLLF</sequence>
<comment type="caution">
    <text evidence="4">The sequence shown here is derived from an EMBL/GenBank/DDBJ whole genome shotgun (WGS) entry which is preliminary data.</text>
</comment>
<keyword evidence="5" id="KW-1185">Reference proteome</keyword>
<evidence type="ECO:0000259" key="3">
    <source>
        <dbReference type="PROSITE" id="PS50111"/>
    </source>
</evidence>
<dbReference type="SUPFAM" id="SSF58104">
    <property type="entry name" value="Methyl-accepting chemotaxis protein (MCP) signaling domain"/>
    <property type="match status" value="2"/>
</dbReference>
<gene>
    <name evidence="4" type="ORF">Q7A36_21465</name>
</gene>
<evidence type="ECO:0000313" key="4">
    <source>
        <dbReference type="EMBL" id="MDO9710934.1"/>
    </source>
</evidence>
<keyword evidence="1" id="KW-0807">Transducer</keyword>
<dbReference type="Pfam" id="PF00015">
    <property type="entry name" value="MCPsignal"/>
    <property type="match status" value="1"/>
</dbReference>
<name>A0ABT9E440_9PROT</name>
<dbReference type="Gene3D" id="1.10.287.950">
    <property type="entry name" value="Methyl-accepting chemotaxis protein"/>
    <property type="match status" value="1"/>
</dbReference>
<accession>A0ABT9E440</accession>
<dbReference type="PROSITE" id="PS50111">
    <property type="entry name" value="CHEMOTAXIS_TRANSDUC_2"/>
    <property type="match status" value="1"/>
</dbReference>
<feature type="domain" description="Methyl-accepting transducer" evidence="3">
    <location>
        <begin position="285"/>
        <end position="506"/>
    </location>
</feature>
<evidence type="ECO:0000256" key="1">
    <source>
        <dbReference type="PROSITE-ProRule" id="PRU00284"/>
    </source>
</evidence>
<protein>
    <submittedName>
        <fullName evidence="4">Methyl-accepting chemotaxis protein</fullName>
    </submittedName>
</protein>
<dbReference type="EMBL" id="JAUTWS010000022">
    <property type="protein sequence ID" value="MDO9710934.1"/>
    <property type="molecule type" value="Genomic_DNA"/>
</dbReference>
<evidence type="ECO:0000313" key="5">
    <source>
        <dbReference type="Proteomes" id="UP001243009"/>
    </source>
</evidence>
<evidence type="ECO:0000256" key="2">
    <source>
        <dbReference type="SAM" id="MobiDB-lite"/>
    </source>
</evidence>
<dbReference type="InterPro" id="IPR004089">
    <property type="entry name" value="MCPsignal_dom"/>
</dbReference>
<feature type="region of interest" description="Disordered" evidence="2">
    <location>
        <begin position="555"/>
        <end position="574"/>
    </location>
</feature>